<name>A0A1G6YA96_9BACT</name>
<dbReference type="EMBL" id="FNAC01000086">
    <property type="protein sequence ID" value="SDD86495.1"/>
    <property type="molecule type" value="Genomic_DNA"/>
</dbReference>
<dbReference type="PANTHER" id="PTHR48098:SF3">
    <property type="entry name" value="IRON(III) ENTEROBACTIN ESTERASE"/>
    <property type="match status" value="1"/>
</dbReference>
<dbReference type="Gene3D" id="3.40.50.1820">
    <property type="entry name" value="alpha/beta hydrolase"/>
    <property type="match status" value="1"/>
</dbReference>
<dbReference type="InterPro" id="IPR050583">
    <property type="entry name" value="Mycobacterial_A85_antigen"/>
</dbReference>
<dbReference type="STRING" id="686796.SAMN04488104_10861"/>
<keyword evidence="2" id="KW-1185">Reference proteome</keyword>
<organism evidence="1 2">
    <name type="scientific">Algoriphagus faecimaris</name>
    <dbReference type="NCBI Taxonomy" id="686796"/>
    <lineage>
        <taxon>Bacteria</taxon>
        <taxon>Pseudomonadati</taxon>
        <taxon>Bacteroidota</taxon>
        <taxon>Cytophagia</taxon>
        <taxon>Cytophagales</taxon>
        <taxon>Cyclobacteriaceae</taxon>
        <taxon>Algoriphagus</taxon>
    </lineage>
</organism>
<dbReference type="Gene3D" id="2.60.120.380">
    <property type="match status" value="1"/>
</dbReference>
<dbReference type="Pfam" id="PF00756">
    <property type="entry name" value="Esterase"/>
    <property type="match status" value="1"/>
</dbReference>
<dbReference type="SUPFAM" id="SSF53474">
    <property type="entry name" value="alpha/beta-Hydrolases"/>
    <property type="match status" value="1"/>
</dbReference>
<dbReference type="Proteomes" id="UP000199060">
    <property type="component" value="Unassembled WGS sequence"/>
</dbReference>
<dbReference type="AlphaFoldDB" id="A0A1G6YA96"/>
<dbReference type="PANTHER" id="PTHR48098">
    <property type="entry name" value="ENTEROCHELIN ESTERASE-RELATED"/>
    <property type="match status" value="1"/>
</dbReference>
<evidence type="ECO:0000313" key="2">
    <source>
        <dbReference type="Proteomes" id="UP000199060"/>
    </source>
</evidence>
<proteinExistence type="predicted"/>
<reference evidence="2" key="1">
    <citation type="submission" date="2016-10" db="EMBL/GenBank/DDBJ databases">
        <authorList>
            <person name="Varghese N."/>
            <person name="Submissions S."/>
        </authorList>
    </citation>
    <scope>NUCLEOTIDE SEQUENCE [LARGE SCALE GENOMIC DNA]</scope>
    <source>
        <strain evidence="2">DSM 23095</strain>
    </source>
</reference>
<evidence type="ECO:0000313" key="1">
    <source>
        <dbReference type="EMBL" id="SDD86495.1"/>
    </source>
</evidence>
<dbReference type="InterPro" id="IPR029058">
    <property type="entry name" value="AB_hydrolase_fold"/>
</dbReference>
<sequence>MDKRYINKQVMYNLNLSIQKYSLMKIFFKHILSILLFLILNLNSAVLAQNESIEELIAGEIFDKTISAKEKHFYAVQLENGMAITGKVIQKGIDLVIDVYNPKGELSKQIDSPNGKDGDEQIDITANQSGIYKFVVHSLDKESKKGNYALKVDQIISLSENTKRITKRELPTETLYNLWESTLSNKNAIDNFIAKQSERHIIEPIEGDNDNMLVTYFCVPDHNTEYVMLSGGPDFLGLRFQRLPSTKLHFITQRVPKDARFNYGFNYFILDKAGPNGEIEYRDVIHAYDGTVEMPNAPKQRYIAERENVTKGTLLPTSIKSEFLGEERKITVHTPANYDSTTPHNLLIVFDGESYGARPNRSSRIPTPTIIDNLTAENKITPTVTILVWSMGKRSKDLVSEKFGDFIANELVSWVRSEYNIHPNPDKVVLAGSSRGGFASSFIAFRHSDVIGNVLSQSGSYWIKGTENENHWIYPEENGKLINLYKQSKRLPIKFYMDIGLYDAGASMLGMNRQFRDILELKGYEVDYHEFKGGHNYVNWRGTLSDGLIALIGTE</sequence>
<protein>
    <submittedName>
        <fullName evidence="1">Enterochelin esterase</fullName>
    </submittedName>
</protein>
<gene>
    <name evidence="1" type="ORF">SAMN04488104_10861</name>
</gene>
<dbReference type="InterPro" id="IPR000801">
    <property type="entry name" value="Esterase-like"/>
</dbReference>
<accession>A0A1G6YA96</accession>